<dbReference type="Proteomes" id="UP000243459">
    <property type="component" value="Chromosome 10"/>
</dbReference>
<name>A0A5P1E357_ASPOF</name>
<reference evidence="3" key="1">
    <citation type="journal article" date="2017" name="Nat. Commun.">
        <title>The asparagus genome sheds light on the origin and evolution of a young Y chromosome.</title>
        <authorList>
            <person name="Harkess A."/>
            <person name="Zhou J."/>
            <person name="Xu C."/>
            <person name="Bowers J.E."/>
            <person name="Van der Hulst R."/>
            <person name="Ayyampalayam S."/>
            <person name="Mercati F."/>
            <person name="Riccardi P."/>
            <person name="McKain M.R."/>
            <person name="Kakrana A."/>
            <person name="Tang H."/>
            <person name="Ray J."/>
            <person name="Groenendijk J."/>
            <person name="Arikit S."/>
            <person name="Mathioni S.M."/>
            <person name="Nakano M."/>
            <person name="Shan H."/>
            <person name="Telgmann-Rauber A."/>
            <person name="Kanno A."/>
            <person name="Yue Z."/>
            <person name="Chen H."/>
            <person name="Li W."/>
            <person name="Chen Y."/>
            <person name="Xu X."/>
            <person name="Zhang Y."/>
            <person name="Luo S."/>
            <person name="Chen H."/>
            <person name="Gao J."/>
            <person name="Mao Z."/>
            <person name="Pires J.C."/>
            <person name="Luo M."/>
            <person name="Kudrna D."/>
            <person name="Wing R.A."/>
            <person name="Meyers B.C."/>
            <person name="Yi K."/>
            <person name="Kong H."/>
            <person name="Lavrijsen P."/>
            <person name="Sunseri F."/>
            <person name="Falavigna A."/>
            <person name="Ye Y."/>
            <person name="Leebens-Mack J.H."/>
            <person name="Chen G."/>
        </authorList>
    </citation>
    <scope>NUCLEOTIDE SEQUENCE [LARGE SCALE GENOMIC DNA]</scope>
    <source>
        <strain evidence="3">cv. DH0086</strain>
    </source>
</reference>
<keyword evidence="3" id="KW-1185">Reference proteome</keyword>
<protein>
    <submittedName>
        <fullName evidence="2">Uncharacterized protein</fullName>
    </submittedName>
</protein>
<dbReference type="Gramene" id="ONK57082">
    <property type="protein sequence ID" value="ONK57082"/>
    <property type="gene ID" value="A4U43_C10F16420"/>
</dbReference>
<evidence type="ECO:0000256" key="1">
    <source>
        <dbReference type="SAM" id="MobiDB-lite"/>
    </source>
</evidence>
<sequence length="129" mass="13834">MEVYKRKADATKVDSLGRPLRRLKEGLSAKEVTDLMPRASKIPSLIRGQTRFVRKSWVDLTGGPGATHLDRSVDADPLDESSPSEERRVPPSEGDVVVRASAAGSARRLSKELVGLARAVTGTAGTVPD</sequence>
<proteinExistence type="predicted"/>
<dbReference type="AlphaFoldDB" id="A0A5P1E357"/>
<dbReference type="EMBL" id="CM007390">
    <property type="protein sequence ID" value="ONK57082.1"/>
    <property type="molecule type" value="Genomic_DNA"/>
</dbReference>
<evidence type="ECO:0000313" key="2">
    <source>
        <dbReference type="EMBL" id="ONK57082.1"/>
    </source>
</evidence>
<organism evidence="2 3">
    <name type="scientific">Asparagus officinalis</name>
    <name type="common">Garden asparagus</name>
    <dbReference type="NCBI Taxonomy" id="4686"/>
    <lineage>
        <taxon>Eukaryota</taxon>
        <taxon>Viridiplantae</taxon>
        <taxon>Streptophyta</taxon>
        <taxon>Embryophyta</taxon>
        <taxon>Tracheophyta</taxon>
        <taxon>Spermatophyta</taxon>
        <taxon>Magnoliopsida</taxon>
        <taxon>Liliopsida</taxon>
        <taxon>Asparagales</taxon>
        <taxon>Asparagaceae</taxon>
        <taxon>Asparagoideae</taxon>
        <taxon>Asparagus</taxon>
    </lineage>
</organism>
<evidence type="ECO:0000313" key="3">
    <source>
        <dbReference type="Proteomes" id="UP000243459"/>
    </source>
</evidence>
<accession>A0A5P1E357</accession>
<gene>
    <name evidence="2" type="ORF">A4U43_C10F16420</name>
</gene>
<feature type="region of interest" description="Disordered" evidence="1">
    <location>
        <begin position="60"/>
        <end position="96"/>
    </location>
</feature>